<comment type="similarity">
    <text evidence="4">Belongs to the arginase family.</text>
</comment>
<gene>
    <name evidence="5" type="ORF">JKJ07_00305</name>
</gene>
<evidence type="ECO:0000313" key="5">
    <source>
        <dbReference type="EMBL" id="MBL7252746.1"/>
    </source>
</evidence>
<evidence type="ECO:0000256" key="1">
    <source>
        <dbReference type="ARBA" id="ARBA00022723"/>
    </source>
</evidence>
<keyword evidence="6" id="KW-1185">Reference proteome</keyword>
<keyword evidence="1" id="KW-0479">Metal-binding</keyword>
<dbReference type="PRINTS" id="PR00116">
    <property type="entry name" value="ARGINASE"/>
</dbReference>
<protein>
    <submittedName>
        <fullName evidence="5">Arginase family protein</fullName>
    </submittedName>
</protein>
<keyword evidence="2" id="KW-0378">Hydrolase</keyword>
<dbReference type="PANTHER" id="PTHR43782">
    <property type="entry name" value="ARGINASE"/>
    <property type="match status" value="1"/>
</dbReference>
<dbReference type="InterPro" id="IPR023696">
    <property type="entry name" value="Ureohydrolase_dom_sf"/>
</dbReference>
<dbReference type="Gene3D" id="3.40.800.10">
    <property type="entry name" value="Ureohydrolase domain"/>
    <property type="match status" value="1"/>
</dbReference>
<comment type="caution">
    <text evidence="5">The sequence shown here is derived from an EMBL/GenBank/DDBJ whole genome shotgun (WGS) entry which is preliminary data.</text>
</comment>
<dbReference type="PANTHER" id="PTHR43782:SF3">
    <property type="entry name" value="ARGINASE"/>
    <property type="match status" value="1"/>
</dbReference>
<dbReference type="SUPFAM" id="SSF52768">
    <property type="entry name" value="Arginase/deacetylase"/>
    <property type="match status" value="1"/>
</dbReference>
<name>A0ABS1VDI6_9ACTN</name>
<evidence type="ECO:0000313" key="6">
    <source>
        <dbReference type="Proteomes" id="UP000598996"/>
    </source>
</evidence>
<dbReference type="CDD" id="cd09999">
    <property type="entry name" value="Arginase-like_1"/>
    <property type="match status" value="1"/>
</dbReference>
<reference evidence="5 6" key="1">
    <citation type="submission" date="2021-01" db="EMBL/GenBank/DDBJ databases">
        <title>Actinoplanes sp. nov. LDG1-01 isolated from lichen.</title>
        <authorList>
            <person name="Saeng-In P."/>
            <person name="Phongsopitanun W."/>
            <person name="Kanchanasin P."/>
            <person name="Yuki M."/>
            <person name="Kudo T."/>
            <person name="Ohkuma M."/>
            <person name="Tanasupawat S."/>
        </authorList>
    </citation>
    <scope>NUCLEOTIDE SEQUENCE [LARGE SCALE GENOMIC DNA]</scope>
    <source>
        <strain evidence="5 6">LDG1-01</strain>
    </source>
</reference>
<dbReference type="Pfam" id="PF00491">
    <property type="entry name" value="Arginase"/>
    <property type="match status" value="1"/>
</dbReference>
<dbReference type="RefSeq" id="WP_202989104.1">
    <property type="nucleotide sequence ID" value="NZ_JAENHO010000001.1"/>
</dbReference>
<keyword evidence="3" id="KW-0464">Manganese</keyword>
<dbReference type="PROSITE" id="PS51409">
    <property type="entry name" value="ARGINASE_2"/>
    <property type="match status" value="1"/>
</dbReference>
<evidence type="ECO:0000256" key="2">
    <source>
        <dbReference type="ARBA" id="ARBA00022801"/>
    </source>
</evidence>
<evidence type="ECO:0000256" key="4">
    <source>
        <dbReference type="PROSITE-ProRule" id="PRU00742"/>
    </source>
</evidence>
<dbReference type="EMBL" id="JAENHO010000001">
    <property type="protein sequence ID" value="MBL7252746.1"/>
    <property type="molecule type" value="Genomic_DNA"/>
</dbReference>
<evidence type="ECO:0000256" key="3">
    <source>
        <dbReference type="ARBA" id="ARBA00023211"/>
    </source>
</evidence>
<dbReference type="InterPro" id="IPR006035">
    <property type="entry name" value="Ureohydrolase"/>
</dbReference>
<accession>A0ABS1VDI6</accession>
<sequence length="250" mass="25753">MSVIGVPYHLDEHLPDLDFALRPDKTVTAEPAAGDLWARLAPLYSAVADAVAAAGDGNSPVVVVTGDCLTALGTVAGLQRAGADPSVVWFDAHGDVQTPETTTSGYLAGMSLRMLTGHRPELIADRLGLRPIPERRMVLTGARDLDPAEADYLSGAQIRRCEVADLTAAGLPDGPLYVHVDMDVIEPADVPGLRFPTPGGPSAPEVADALRLLVGTGRVASVGIACSWMPGQGAAAAIGPQLAAALGVEQ</sequence>
<proteinExistence type="inferred from homology"/>
<dbReference type="Proteomes" id="UP000598996">
    <property type="component" value="Unassembled WGS sequence"/>
</dbReference>
<organism evidence="5 6">
    <name type="scientific">Paractinoplanes lichenicola</name>
    <dbReference type="NCBI Taxonomy" id="2802976"/>
    <lineage>
        <taxon>Bacteria</taxon>
        <taxon>Bacillati</taxon>
        <taxon>Actinomycetota</taxon>
        <taxon>Actinomycetes</taxon>
        <taxon>Micromonosporales</taxon>
        <taxon>Micromonosporaceae</taxon>
        <taxon>Paractinoplanes</taxon>
    </lineage>
</organism>